<sequence length="354" mass="41587">MNLTSHTFIDAIIWDYLDNLGFLALYYTNSRYRETIDRYYIDNNYYRANQTQIINRADFIRGSNNVLKRCIQERMSVVDAFALSTEYYSDQKGKFSWIHKPIVANFSDKAKHECIKNWKELRAMVSYEERNKNHGVKMHWNNLEDTPTDQFHFHQSIGRNIASNSSKKIKFSPKSHVRILMIINDSFNLRNLSTISSGRIKHLLEALSKLAPDIHFSLSAELQKQKFFDLEFLATLFGINPKITIGNTIIEFIFAKYSDNYLDIMQKKPVDRLHFCQLYGNKYHTRDIDIYSDANHPVLFNKLFNYQSQGLANHIQEIINANNKPISIFTILSGQASDDLFEHDFYKTTFKKLR</sequence>
<keyword evidence="2" id="KW-1185">Reference proteome</keyword>
<name>A0A8J2Z472_9GAMM</name>
<reference evidence="1" key="1">
    <citation type="journal article" date="2014" name="Int. J. Syst. Evol. Microbiol.">
        <title>Complete genome sequence of Corynebacterium casei LMG S-19264T (=DSM 44701T), isolated from a smear-ripened cheese.</title>
        <authorList>
            <consortium name="US DOE Joint Genome Institute (JGI-PGF)"/>
            <person name="Walter F."/>
            <person name="Albersmeier A."/>
            <person name="Kalinowski J."/>
            <person name="Ruckert C."/>
        </authorList>
    </citation>
    <scope>NUCLEOTIDE SEQUENCE</scope>
    <source>
        <strain evidence="1">CGMCC 1.15758</strain>
    </source>
</reference>
<proteinExistence type="predicted"/>
<protein>
    <submittedName>
        <fullName evidence="1">Uncharacterized protein</fullName>
    </submittedName>
</protein>
<dbReference type="Proteomes" id="UP000636949">
    <property type="component" value="Unassembled WGS sequence"/>
</dbReference>
<dbReference type="AlphaFoldDB" id="A0A8J2Z472"/>
<dbReference type="EMBL" id="BMJS01000012">
    <property type="protein sequence ID" value="GGF97529.1"/>
    <property type="molecule type" value="Genomic_DNA"/>
</dbReference>
<accession>A0A8J2Z472</accession>
<evidence type="ECO:0000313" key="1">
    <source>
        <dbReference type="EMBL" id="GGF97529.1"/>
    </source>
</evidence>
<comment type="caution">
    <text evidence="1">The sequence shown here is derived from an EMBL/GenBank/DDBJ whole genome shotgun (WGS) entry which is preliminary data.</text>
</comment>
<gene>
    <name evidence="1" type="ORF">GCM10010995_13380</name>
</gene>
<evidence type="ECO:0000313" key="2">
    <source>
        <dbReference type="Proteomes" id="UP000636949"/>
    </source>
</evidence>
<organism evidence="1 2">
    <name type="scientific">Cysteiniphilum litorale</name>
    <dbReference type="NCBI Taxonomy" id="2056700"/>
    <lineage>
        <taxon>Bacteria</taxon>
        <taxon>Pseudomonadati</taxon>
        <taxon>Pseudomonadota</taxon>
        <taxon>Gammaproteobacteria</taxon>
        <taxon>Thiotrichales</taxon>
        <taxon>Fastidiosibacteraceae</taxon>
        <taxon>Cysteiniphilum</taxon>
    </lineage>
</organism>
<reference evidence="1" key="2">
    <citation type="submission" date="2020-09" db="EMBL/GenBank/DDBJ databases">
        <authorList>
            <person name="Sun Q."/>
            <person name="Zhou Y."/>
        </authorList>
    </citation>
    <scope>NUCLEOTIDE SEQUENCE</scope>
    <source>
        <strain evidence="1">CGMCC 1.15758</strain>
    </source>
</reference>